<reference evidence="2 3" key="1">
    <citation type="submission" date="2019-11" db="EMBL/GenBank/DDBJ databases">
        <title>Pedobacter sp. HMF7056 Genome sequencing and assembly.</title>
        <authorList>
            <person name="Kang H."/>
            <person name="Kim H."/>
            <person name="Joh K."/>
        </authorList>
    </citation>
    <scope>NUCLEOTIDE SEQUENCE [LARGE SCALE GENOMIC DNA]</scope>
    <source>
        <strain evidence="2 3">HMF7056</strain>
    </source>
</reference>
<keyword evidence="1" id="KW-1133">Transmembrane helix</keyword>
<organism evidence="2 3">
    <name type="scientific">Hufsiella ginkgonis</name>
    <dbReference type="NCBI Taxonomy" id="2695274"/>
    <lineage>
        <taxon>Bacteria</taxon>
        <taxon>Pseudomonadati</taxon>
        <taxon>Bacteroidota</taxon>
        <taxon>Sphingobacteriia</taxon>
        <taxon>Sphingobacteriales</taxon>
        <taxon>Sphingobacteriaceae</taxon>
        <taxon>Hufsiella</taxon>
    </lineage>
</organism>
<evidence type="ECO:0000313" key="2">
    <source>
        <dbReference type="EMBL" id="MXV16901.1"/>
    </source>
</evidence>
<dbReference type="RefSeq" id="WP_160907916.1">
    <property type="nucleotide sequence ID" value="NZ_WVHS01000004.1"/>
</dbReference>
<feature type="transmembrane region" description="Helical" evidence="1">
    <location>
        <begin position="49"/>
        <end position="69"/>
    </location>
</feature>
<dbReference type="AlphaFoldDB" id="A0A7K1Y0Z2"/>
<evidence type="ECO:0000313" key="3">
    <source>
        <dbReference type="Proteomes" id="UP000451233"/>
    </source>
</evidence>
<gene>
    <name evidence="2" type="ORF">GS398_16490</name>
</gene>
<feature type="transmembrane region" description="Helical" evidence="1">
    <location>
        <begin position="20"/>
        <end position="37"/>
    </location>
</feature>
<comment type="caution">
    <text evidence="2">The sequence shown here is derived from an EMBL/GenBank/DDBJ whole genome shotgun (WGS) entry which is preliminary data.</text>
</comment>
<protein>
    <submittedName>
        <fullName evidence="2">Uncharacterized protein</fullName>
    </submittedName>
</protein>
<feature type="transmembrane region" description="Helical" evidence="1">
    <location>
        <begin position="75"/>
        <end position="96"/>
    </location>
</feature>
<dbReference type="Proteomes" id="UP000451233">
    <property type="component" value="Unassembled WGS sequence"/>
</dbReference>
<accession>A0A7K1Y0Z2</accession>
<evidence type="ECO:0000256" key="1">
    <source>
        <dbReference type="SAM" id="Phobius"/>
    </source>
</evidence>
<keyword evidence="3" id="KW-1185">Reference proteome</keyword>
<sequence length="250" mass="28767">MKKSNLYFYVTFKRTNGIKLFILNLFLALCSWPRLFLEVFIRKNFGERYFLLYTSICAAIWLALLPRLFTNWGASITDIIGDNITWYAYLGAFLYFSVKRHFETVREPGVFDFAKFSLSPGIIHPWFRNLTIFGNNPSTRVIATILEPGVFLIAGGLLALLKQEIGYLLMGSSIIYSISWAAQYHLGDQFIMDKIDEGICNEEFANTFVDGLPPEETRGFEVYGDKPRNREFRRKVAESIIDEEPAADVF</sequence>
<keyword evidence="1" id="KW-0472">Membrane</keyword>
<name>A0A7K1Y0Z2_9SPHI</name>
<feature type="transmembrane region" description="Helical" evidence="1">
    <location>
        <begin position="141"/>
        <end position="161"/>
    </location>
</feature>
<keyword evidence="1" id="KW-0812">Transmembrane</keyword>
<proteinExistence type="predicted"/>
<feature type="transmembrane region" description="Helical" evidence="1">
    <location>
        <begin position="167"/>
        <end position="186"/>
    </location>
</feature>
<dbReference type="EMBL" id="WVHS01000004">
    <property type="protein sequence ID" value="MXV16901.1"/>
    <property type="molecule type" value="Genomic_DNA"/>
</dbReference>